<dbReference type="PANTHER" id="PTHR11895:SF176">
    <property type="entry name" value="AMIDASE AMID-RELATED"/>
    <property type="match status" value="1"/>
</dbReference>
<dbReference type="EMBL" id="JAPFQI010000009">
    <property type="protein sequence ID" value="MCW8086571.1"/>
    <property type="molecule type" value="Genomic_DNA"/>
</dbReference>
<dbReference type="SUPFAM" id="SSF75304">
    <property type="entry name" value="Amidase signature (AS) enzymes"/>
    <property type="match status" value="1"/>
</dbReference>
<evidence type="ECO:0000256" key="1">
    <source>
        <dbReference type="SAM" id="MobiDB-lite"/>
    </source>
</evidence>
<comment type="caution">
    <text evidence="3">The sequence shown here is derived from an EMBL/GenBank/DDBJ whole genome shotgun (WGS) entry which is preliminary data.</text>
</comment>
<dbReference type="InterPro" id="IPR000120">
    <property type="entry name" value="Amidase"/>
</dbReference>
<accession>A0ABT3NWN7</accession>
<dbReference type="InterPro" id="IPR020556">
    <property type="entry name" value="Amidase_CS"/>
</dbReference>
<gene>
    <name evidence="3" type="ORF">OF850_13105</name>
</gene>
<dbReference type="InterPro" id="IPR023631">
    <property type="entry name" value="Amidase_dom"/>
</dbReference>
<dbReference type="RefSeq" id="WP_301590641.1">
    <property type="nucleotide sequence ID" value="NZ_JAPFQI010000009.1"/>
</dbReference>
<dbReference type="InterPro" id="IPR036928">
    <property type="entry name" value="AS_sf"/>
</dbReference>
<evidence type="ECO:0000313" key="4">
    <source>
        <dbReference type="Proteomes" id="UP001526430"/>
    </source>
</evidence>
<name>A0ABT3NWN7_9PROT</name>
<evidence type="ECO:0000259" key="2">
    <source>
        <dbReference type="Pfam" id="PF01425"/>
    </source>
</evidence>
<dbReference type="Pfam" id="PF01425">
    <property type="entry name" value="Amidase"/>
    <property type="match status" value="1"/>
</dbReference>
<reference evidence="3 4" key="1">
    <citation type="submission" date="2022-10" db="EMBL/GenBank/DDBJ databases">
        <title>Roseococcus glaciei nov., sp. nov., isolated from glacier.</title>
        <authorList>
            <person name="Liu Q."/>
            <person name="Xin Y.-H."/>
        </authorList>
    </citation>
    <scope>NUCLEOTIDE SEQUENCE [LARGE SCALE GENOMIC DNA]</scope>
    <source>
        <strain evidence="3 4">MDT2-1-1</strain>
    </source>
</reference>
<proteinExistence type="predicted"/>
<feature type="region of interest" description="Disordered" evidence="1">
    <location>
        <begin position="458"/>
        <end position="478"/>
    </location>
</feature>
<feature type="domain" description="Amidase" evidence="2">
    <location>
        <begin position="28"/>
        <end position="444"/>
    </location>
</feature>
<dbReference type="Gene3D" id="3.90.1300.10">
    <property type="entry name" value="Amidase signature (AS) domain"/>
    <property type="match status" value="1"/>
</dbReference>
<sequence length="478" mass="49768">MDNETLAYLPISSLASRMARGELCPVAVTEALLARIGERDGVLNSYITIMAEPALAASRAAADALRSDRPRGPLHGVPIALKDLLATRGVRTTSACAAFADWAPDHDAIVVERLAAAGAVIIGKNNMHEAAAGSSGLVSHSGPMRNPWDTRFVTGGSSGGSAAAVAAGLAFGAVGSDTAMSIRHPAAYCGVVGLKPSFGRVSKHGALPLAWSLDHVGPITRTVRDAALMLGVLAGFDPRDPASLDRPVPDYAAALDGDIRGLRVGVPRRHFFEGCEVSTLAAVEAAIGTLRDLGATLEECELPHAADAPLLVRTILLAEAATYHAERLRQTPELLSPSLKGALGTGSLVSAVHYVQAQRARRVVGEGFARVMAKFDVLVMPTTPLPACRAEADEAALTGPRMRNTAPFNLTGLPALSLPCGFTGEGMPVGLQIVGRAWDEATVLRVADVFERATEWHKRRPGGPALAMGEPPLSGGQA</sequence>
<keyword evidence="4" id="KW-1185">Reference proteome</keyword>
<organism evidence="3 4">
    <name type="scientific">Sabulicella glaciei</name>
    <dbReference type="NCBI Taxonomy" id="2984948"/>
    <lineage>
        <taxon>Bacteria</taxon>
        <taxon>Pseudomonadati</taxon>
        <taxon>Pseudomonadota</taxon>
        <taxon>Alphaproteobacteria</taxon>
        <taxon>Acetobacterales</taxon>
        <taxon>Acetobacteraceae</taxon>
        <taxon>Sabulicella</taxon>
    </lineage>
</organism>
<dbReference type="PROSITE" id="PS00571">
    <property type="entry name" value="AMIDASES"/>
    <property type="match status" value="1"/>
</dbReference>
<protein>
    <submittedName>
        <fullName evidence="3">Amidase</fullName>
    </submittedName>
</protein>
<evidence type="ECO:0000313" key="3">
    <source>
        <dbReference type="EMBL" id="MCW8086571.1"/>
    </source>
</evidence>
<dbReference type="Proteomes" id="UP001526430">
    <property type="component" value="Unassembled WGS sequence"/>
</dbReference>
<dbReference type="PANTHER" id="PTHR11895">
    <property type="entry name" value="TRANSAMIDASE"/>
    <property type="match status" value="1"/>
</dbReference>